<dbReference type="STRING" id="485913.Krac_9722"/>
<dbReference type="OrthoDB" id="156557at2"/>
<name>D6TDF0_KTERA</name>
<organism evidence="2 3">
    <name type="scientific">Ktedonobacter racemifer DSM 44963</name>
    <dbReference type="NCBI Taxonomy" id="485913"/>
    <lineage>
        <taxon>Bacteria</taxon>
        <taxon>Bacillati</taxon>
        <taxon>Chloroflexota</taxon>
        <taxon>Ktedonobacteria</taxon>
        <taxon>Ktedonobacterales</taxon>
        <taxon>Ktedonobacteraceae</taxon>
        <taxon>Ktedonobacter</taxon>
    </lineage>
</organism>
<feature type="transmembrane region" description="Helical" evidence="1">
    <location>
        <begin position="49"/>
        <end position="68"/>
    </location>
</feature>
<keyword evidence="1" id="KW-1133">Transmembrane helix</keyword>
<feature type="transmembrane region" description="Helical" evidence="1">
    <location>
        <begin position="80"/>
        <end position="99"/>
    </location>
</feature>
<proteinExistence type="predicted"/>
<reference evidence="2 3" key="1">
    <citation type="journal article" date="2011" name="Stand. Genomic Sci.">
        <title>Non-contiguous finished genome sequence and contextual data of the filamentous soil bacterium Ktedonobacter racemifer type strain (SOSP1-21).</title>
        <authorList>
            <person name="Chang Y.J."/>
            <person name="Land M."/>
            <person name="Hauser L."/>
            <person name="Chertkov O."/>
            <person name="Del Rio T.G."/>
            <person name="Nolan M."/>
            <person name="Copeland A."/>
            <person name="Tice H."/>
            <person name="Cheng J.F."/>
            <person name="Lucas S."/>
            <person name="Han C."/>
            <person name="Goodwin L."/>
            <person name="Pitluck S."/>
            <person name="Ivanova N."/>
            <person name="Ovchinikova G."/>
            <person name="Pati A."/>
            <person name="Chen A."/>
            <person name="Palaniappan K."/>
            <person name="Mavromatis K."/>
            <person name="Liolios K."/>
            <person name="Brettin T."/>
            <person name="Fiebig A."/>
            <person name="Rohde M."/>
            <person name="Abt B."/>
            <person name="Goker M."/>
            <person name="Detter J.C."/>
            <person name="Woyke T."/>
            <person name="Bristow J."/>
            <person name="Eisen J.A."/>
            <person name="Markowitz V."/>
            <person name="Hugenholtz P."/>
            <person name="Kyrpides N.C."/>
            <person name="Klenk H.P."/>
            <person name="Lapidus A."/>
        </authorList>
    </citation>
    <scope>NUCLEOTIDE SEQUENCE [LARGE SCALE GENOMIC DNA]</scope>
    <source>
        <strain evidence="3">DSM 44963</strain>
    </source>
</reference>
<dbReference type="EMBL" id="ADVG01000001">
    <property type="protein sequence ID" value="EFH88295.1"/>
    <property type="molecule type" value="Genomic_DNA"/>
</dbReference>
<dbReference type="Pfam" id="PF20226">
    <property type="entry name" value="DUF6585"/>
    <property type="match status" value="1"/>
</dbReference>
<evidence type="ECO:0000313" key="2">
    <source>
        <dbReference type="EMBL" id="EFH88295.1"/>
    </source>
</evidence>
<sequence length="278" mass="31493">MTQDKRPLSSSSSSQTLPPEISHLAQTSSLGKMLTDYTLAPRKVTLRRVAGLILTFCLIIVGLMLLFLTTHDDLSFGDHLISSTILALLLCAAWIVILVREAWHGIYLLHVYICDHGFIYAQKHRSPKPFHWEKIQVWRSVTRYYRYKVYSGTSYAYTIRSQDGHQVKLANPLDVQRVGEIICNEVTKRLFPQAIQSYHAGQTLRFGPLSLSQQGIVHGFFTLAWTDVASITVQNGFIVIMSRQSRRFTWAKVAFSKIPNGFIFLALVDSLLKSDGKC</sequence>
<dbReference type="RefSeq" id="WP_007904164.1">
    <property type="nucleotide sequence ID" value="NZ_ADVG01000001.1"/>
</dbReference>
<dbReference type="InterPro" id="IPR046492">
    <property type="entry name" value="DUF6585"/>
</dbReference>
<dbReference type="eggNOG" id="ENOG502ZEFD">
    <property type="taxonomic scope" value="Bacteria"/>
</dbReference>
<dbReference type="Proteomes" id="UP000004508">
    <property type="component" value="Unassembled WGS sequence"/>
</dbReference>
<protein>
    <submittedName>
        <fullName evidence="2">Uncharacterized protein</fullName>
    </submittedName>
</protein>
<dbReference type="InParanoid" id="D6TDF0"/>
<evidence type="ECO:0000313" key="3">
    <source>
        <dbReference type="Proteomes" id="UP000004508"/>
    </source>
</evidence>
<keyword evidence="1" id="KW-0812">Transmembrane</keyword>
<accession>D6TDF0</accession>
<keyword evidence="1" id="KW-0472">Membrane</keyword>
<dbReference type="AlphaFoldDB" id="D6TDF0"/>
<comment type="caution">
    <text evidence="2">The sequence shown here is derived from an EMBL/GenBank/DDBJ whole genome shotgun (WGS) entry which is preliminary data.</text>
</comment>
<evidence type="ECO:0000256" key="1">
    <source>
        <dbReference type="SAM" id="Phobius"/>
    </source>
</evidence>
<keyword evidence="3" id="KW-1185">Reference proteome</keyword>
<gene>
    <name evidence="2" type="ORF">Krac_9722</name>
</gene>